<feature type="transmembrane region" description="Helical" evidence="1">
    <location>
        <begin position="297"/>
        <end position="322"/>
    </location>
</feature>
<feature type="transmembrane region" description="Helical" evidence="1">
    <location>
        <begin position="196"/>
        <end position="212"/>
    </location>
</feature>
<feature type="transmembrane region" description="Helical" evidence="1">
    <location>
        <begin position="83"/>
        <end position="100"/>
    </location>
</feature>
<evidence type="ECO:0000256" key="1">
    <source>
        <dbReference type="SAM" id="Phobius"/>
    </source>
</evidence>
<keyword evidence="1" id="KW-0472">Membrane</keyword>
<dbReference type="AlphaFoldDB" id="A0A075G057"/>
<feature type="transmembrane region" description="Helical" evidence="1">
    <location>
        <begin position="342"/>
        <end position="363"/>
    </location>
</feature>
<keyword evidence="1" id="KW-0812">Transmembrane</keyword>
<dbReference type="EMBL" id="KF900493">
    <property type="protein sequence ID" value="AIE96958.1"/>
    <property type="molecule type" value="Genomic_DNA"/>
</dbReference>
<feature type="transmembrane region" description="Helical" evidence="1">
    <location>
        <begin position="171"/>
        <end position="189"/>
    </location>
</feature>
<reference evidence="2" key="1">
    <citation type="journal article" date="2014" name="Genome Biol. Evol.">
        <title>Pangenome evidence for extensive interdomain horizontal transfer affecting lineage core and shell genes in uncultured planktonic thaumarchaeota and euryarchaeota.</title>
        <authorList>
            <person name="Deschamps P."/>
            <person name="Zivanovic Y."/>
            <person name="Moreira D."/>
            <person name="Rodriguez-Valera F."/>
            <person name="Lopez-Garcia P."/>
        </authorList>
    </citation>
    <scope>NUCLEOTIDE SEQUENCE</scope>
</reference>
<feature type="transmembrane region" description="Helical" evidence="1">
    <location>
        <begin position="29"/>
        <end position="49"/>
    </location>
</feature>
<feature type="transmembrane region" description="Helical" evidence="1">
    <location>
        <begin position="242"/>
        <end position="263"/>
    </location>
</feature>
<name>A0A075G057_9ARCH</name>
<proteinExistence type="predicted"/>
<evidence type="ECO:0000313" key="2">
    <source>
        <dbReference type="EMBL" id="AIE96958.1"/>
    </source>
</evidence>
<sequence length="372" mass="42423">MEENQVKKSRIPSIKDVINYKDFLGEYPLIFAIKIISSLSLIFVITEFYNYHNPLDSLITKYVKQFSDSSTGSSYFSSFKPDSNIFILWSVVAGFVFYIFTLFKGKYKFFILLLTIIFVGQYISDPALDWKWGENIIPSKVGEEGAEKWTWKPIKIIYEDKKESVERIDEFTTRAANIIFGLIPFLGIYGIWKRKAWAVVASIALAVIIGWTCNPNYCLENFDADYCGYDSKSKDSTWDETLAGGIFVGLGFIIYIELSYAAIKYENYAEQFKPAGMDDSLLTDAQKKGVSKTLRTLFVSYLVNLGVMLFLTFTMAEIVININDYLSTTDGRIQDSIELQGPYGIVFTSLIFLMLLGFVRMFVGADYETEES</sequence>
<accession>A0A075G057</accession>
<keyword evidence="1" id="KW-1133">Transmembrane helix</keyword>
<organism evidence="2">
    <name type="scientific">uncultured marine thaumarchaeote AD1000_88_E07</name>
    <dbReference type="NCBI Taxonomy" id="1455946"/>
    <lineage>
        <taxon>Archaea</taxon>
        <taxon>Nitrososphaerota</taxon>
        <taxon>environmental samples</taxon>
    </lineage>
</organism>
<feature type="transmembrane region" description="Helical" evidence="1">
    <location>
        <begin position="107"/>
        <end position="124"/>
    </location>
</feature>
<protein>
    <submittedName>
        <fullName evidence="2">Uncharacterized protein</fullName>
    </submittedName>
</protein>